<gene>
    <name evidence="2" type="ORF">PFICI_12327</name>
</gene>
<reference evidence="3" key="1">
    <citation type="journal article" date="2015" name="BMC Genomics">
        <title>Genomic and transcriptomic analysis of the endophytic fungus Pestalotiopsis fici reveals its lifestyle and high potential for synthesis of natural products.</title>
        <authorList>
            <person name="Wang X."/>
            <person name="Zhang X."/>
            <person name="Liu L."/>
            <person name="Xiang M."/>
            <person name="Wang W."/>
            <person name="Sun X."/>
            <person name="Che Y."/>
            <person name="Guo L."/>
            <person name="Liu G."/>
            <person name="Guo L."/>
            <person name="Wang C."/>
            <person name="Yin W.B."/>
            <person name="Stadler M."/>
            <person name="Zhang X."/>
            <person name="Liu X."/>
        </authorList>
    </citation>
    <scope>NUCLEOTIDE SEQUENCE [LARGE SCALE GENOMIC DNA]</scope>
    <source>
        <strain evidence="3">W106-1 / CGMCC3.15140</strain>
    </source>
</reference>
<feature type="compositionally biased region" description="Polar residues" evidence="1">
    <location>
        <begin position="267"/>
        <end position="276"/>
    </location>
</feature>
<dbReference type="eggNOG" id="ENOG502THPN">
    <property type="taxonomic scope" value="Eukaryota"/>
</dbReference>
<dbReference type="Proteomes" id="UP000030651">
    <property type="component" value="Unassembled WGS sequence"/>
</dbReference>
<dbReference type="SUPFAM" id="SSF48452">
    <property type="entry name" value="TPR-like"/>
    <property type="match status" value="1"/>
</dbReference>
<name>W3WNF1_PESFW</name>
<protein>
    <recommendedName>
        <fullName evidence="4">Fungal N-terminal domain-containing protein</fullName>
    </recommendedName>
</protein>
<dbReference type="RefSeq" id="XP_007839099.1">
    <property type="nucleotide sequence ID" value="XM_007840908.1"/>
</dbReference>
<evidence type="ECO:0008006" key="4">
    <source>
        <dbReference type="Google" id="ProtNLM"/>
    </source>
</evidence>
<accession>W3WNF1</accession>
<organism evidence="2 3">
    <name type="scientific">Pestalotiopsis fici (strain W106-1 / CGMCC3.15140)</name>
    <dbReference type="NCBI Taxonomy" id="1229662"/>
    <lineage>
        <taxon>Eukaryota</taxon>
        <taxon>Fungi</taxon>
        <taxon>Dikarya</taxon>
        <taxon>Ascomycota</taxon>
        <taxon>Pezizomycotina</taxon>
        <taxon>Sordariomycetes</taxon>
        <taxon>Xylariomycetidae</taxon>
        <taxon>Amphisphaeriales</taxon>
        <taxon>Sporocadaceae</taxon>
        <taxon>Pestalotiopsis</taxon>
    </lineage>
</organism>
<dbReference type="KEGG" id="pfy:PFICI_12327"/>
<dbReference type="InParanoid" id="W3WNF1"/>
<dbReference type="GeneID" id="19277340"/>
<feature type="region of interest" description="Disordered" evidence="1">
    <location>
        <begin position="256"/>
        <end position="276"/>
    </location>
</feature>
<keyword evidence="3" id="KW-1185">Reference proteome</keyword>
<dbReference type="AlphaFoldDB" id="W3WNF1"/>
<dbReference type="HOGENOM" id="CLU_578850_0_0_1"/>
<dbReference type="InterPro" id="IPR011990">
    <property type="entry name" value="TPR-like_helical_dom_sf"/>
</dbReference>
<sequence>MDPLSITASVLTLTDAVARVYRFLQSVHYADAGYSGLCVELNNLIGFSRSISRALQGCQRHPMALAPIDEDVWKQSRNAIRDSQQAIDDLNALIKRIGGPSRSNSIFRRGKIATEIHFHTREISAFREKIRLSNLALQTLLQVINVSLSLRSNTSQTIILKELERLNRYLENSTRAAADNNPLFELDKSDAHVVQNLNNLVRAVGDFHASASVQASTIFSGSQLLTRATQDQDSASSVVQHTTTISKRRHIESFLRQTRLPSRRNSRTPSGNFNLPSSPFQVDYPEVVADEEANNLDRTLAGGFSKMAQKALRKFDFAKAEQGFQQALDRYKISAPDDAHHSRLRTQLAICSFLQGKGSGIEDAVIDLAEFRGTKRPVAHQLLYNLALSHMHNLKFEAAHKICSRLWEDMSKPGSSAHLKKNDLFRLLVISYRSSDKELYAEALEEQHPELASVTDDGLPSILESVINCEDL</sequence>
<evidence type="ECO:0000256" key="1">
    <source>
        <dbReference type="SAM" id="MobiDB-lite"/>
    </source>
</evidence>
<dbReference type="OrthoDB" id="195446at2759"/>
<evidence type="ECO:0000313" key="2">
    <source>
        <dbReference type="EMBL" id="ETS75383.1"/>
    </source>
</evidence>
<dbReference type="EMBL" id="KI912118">
    <property type="protein sequence ID" value="ETS75383.1"/>
    <property type="molecule type" value="Genomic_DNA"/>
</dbReference>
<proteinExistence type="predicted"/>
<evidence type="ECO:0000313" key="3">
    <source>
        <dbReference type="Proteomes" id="UP000030651"/>
    </source>
</evidence>